<evidence type="ECO:0000313" key="1">
    <source>
        <dbReference type="EMBL" id="OGL47320.1"/>
    </source>
</evidence>
<dbReference type="EMBL" id="MGDE01000044">
    <property type="protein sequence ID" value="OGL47320.1"/>
    <property type="molecule type" value="Genomic_DNA"/>
</dbReference>
<gene>
    <name evidence="1" type="ORF">A2W05_09770</name>
</gene>
<comment type="caution">
    <text evidence="1">The sequence shown here is derived from an EMBL/GenBank/DDBJ whole genome shotgun (WGS) entry which is preliminary data.</text>
</comment>
<dbReference type="Proteomes" id="UP000178797">
    <property type="component" value="Unassembled WGS sequence"/>
</dbReference>
<protein>
    <submittedName>
        <fullName evidence="1">Uncharacterized protein</fullName>
    </submittedName>
</protein>
<name>A0A1F7S0V8_9BACT</name>
<reference evidence="1 2" key="1">
    <citation type="journal article" date="2016" name="Nat. Commun.">
        <title>Thousands of microbial genomes shed light on interconnected biogeochemical processes in an aquifer system.</title>
        <authorList>
            <person name="Anantharaman K."/>
            <person name="Brown C.T."/>
            <person name="Hug L.A."/>
            <person name="Sharon I."/>
            <person name="Castelle C.J."/>
            <person name="Probst A.J."/>
            <person name="Thomas B.C."/>
            <person name="Singh A."/>
            <person name="Wilkins M.J."/>
            <person name="Karaoz U."/>
            <person name="Brodie E.L."/>
            <person name="Williams K.H."/>
            <person name="Hubbard S.S."/>
            <person name="Banfield J.F."/>
        </authorList>
    </citation>
    <scope>NUCLEOTIDE SEQUENCE [LARGE SCALE GENOMIC DNA]</scope>
</reference>
<evidence type="ECO:0000313" key="2">
    <source>
        <dbReference type="Proteomes" id="UP000178797"/>
    </source>
</evidence>
<sequence>MVNVDCKQCGYINNDRDIRIEVIPNRGKYLITGKQEIEIDFYCLECGYLNIFTLSENQPNFNELLDLSDDSFDIYG</sequence>
<accession>A0A1F7S0V8</accession>
<organism evidence="1 2">
    <name type="scientific">Candidatus Schekmanbacteria bacterium RBG_16_38_10</name>
    <dbReference type="NCBI Taxonomy" id="1817879"/>
    <lineage>
        <taxon>Bacteria</taxon>
        <taxon>Candidatus Schekmaniibacteriota</taxon>
    </lineage>
</organism>
<dbReference type="AlphaFoldDB" id="A0A1F7S0V8"/>
<proteinExistence type="predicted"/>